<reference evidence="1" key="1">
    <citation type="submission" date="2021-06" db="EMBL/GenBank/DDBJ databases">
        <title>Comparative genomics, transcriptomics and evolutionary studies reveal genomic signatures of adaptation to plant cell wall in hemibiotrophic fungi.</title>
        <authorList>
            <consortium name="DOE Joint Genome Institute"/>
            <person name="Baroncelli R."/>
            <person name="Diaz J.F."/>
            <person name="Benocci T."/>
            <person name="Peng M."/>
            <person name="Battaglia E."/>
            <person name="Haridas S."/>
            <person name="Andreopoulos W."/>
            <person name="Labutti K."/>
            <person name="Pangilinan J."/>
            <person name="Floch G.L."/>
            <person name="Makela M.R."/>
            <person name="Henrissat B."/>
            <person name="Grigoriev I.V."/>
            <person name="Crouch J.A."/>
            <person name="De Vries R.P."/>
            <person name="Sukno S.A."/>
            <person name="Thon M.R."/>
        </authorList>
    </citation>
    <scope>NUCLEOTIDE SEQUENCE</scope>
    <source>
        <strain evidence="1">CBS 193.32</strain>
    </source>
</reference>
<organism evidence="1 2">
    <name type="scientific">Colletotrichum godetiae</name>
    <dbReference type="NCBI Taxonomy" id="1209918"/>
    <lineage>
        <taxon>Eukaryota</taxon>
        <taxon>Fungi</taxon>
        <taxon>Dikarya</taxon>
        <taxon>Ascomycota</taxon>
        <taxon>Pezizomycotina</taxon>
        <taxon>Sordariomycetes</taxon>
        <taxon>Hypocreomycetidae</taxon>
        <taxon>Glomerellales</taxon>
        <taxon>Glomerellaceae</taxon>
        <taxon>Colletotrichum</taxon>
        <taxon>Colletotrichum acutatum species complex</taxon>
    </lineage>
</organism>
<accession>A0AAJ0F045</accession>
<gene>
    <name evidence="1" type="ORF">BDP55DRAFT_343919</name>
</gene>
<dbReference type="RefSeq" id="XP_060433961.1">
    <property type="nucleotide sequence ID" value="XM_060566941.1"/>
</dbReference>
<dbReference type="GeneID" id="85451467"/>
<sequence>MKVPQVQVLVTAATNHQKDTTNEVATLCSRVHVTNGKLGCPSQRRSHDGHFLCWHLPGSPSNKRRILCACCIRTLNTLFFLTLTPTLLRKVPLIVSLTCSRPALQGRGLQVQGRNGPGLSVPVVGISPTLMPMTLLPLAWQAPYSFPPSGTTDETGNYQKGTRAYFGAPGLPRSLNSRLLSALHCFALHLASFFFFLTRHCNCPTAICQITVGVPHTLPTPRSLRRLGQGPTRFRIIRNKHRNLQ</sequence>
<protein>
    <submittedName>
        <fullName evidence="1">Uncharacterized protein</fullName>
    </submittedName>
</protein>
<dbReference type="AlphaFoldDB" id="A0AAJ0F045"/>
<keyword evidence="2" id="KW-1185">Reference proteome</keyword>
<proteinExistence type="predicted"/>
<comment type="caution">
    <text evidence="1">The sequence shown here is derived from an EMBL/GenBank/DDBJ whole genome shotgun (WGS) entry which is preliminary data.</text>
</comment>
<name>A0AAJ0F045_9PEZI</name>
<evidence type="ECO:0000313" key="2">
    <source>
        <dbReference type="Proteomes" id="UP001224890"/>
    </source>
</evidence>
<dbReference type="Proteomes" id="UP001224890">
    <property type="component" value="Unassembled WGS sequence"/>
</dbReference>
<dbReference type="EMBL" id="JAHMHR010000006">
    <property type="protein sequence ID" value="KAK1690266.1"/>
    <property type="molecule type" value="Genomic_DNA"/>
</dbReference>
<evidence type="ECO:0000313" key="1">
    <source>
        <dbReference type="EMBL" id="KAK1690266.1"/>
    </source>
</evidence>